<keyword evidence="1" id="KW-0547">Nucleotide-binding</keyword>
<dbReference type="CDD" id="cd18809">
    <property type="entry name" value="SF1_C_RecD"/>
    <property type="match status" value="1"/>
</dbReference>
<evidence type="ECO:0000259" key="5">
    <source>
        <dbReference type="Pfam" id="PF21530"/>
    </source>
</evidence>
<dbReference type="InterPro" id="IPR049163">
    <property type="entry name" value="Pif1-like_2B_dom"/>
</dbReference>
<accession>A0ABM4WNS9</accession>
<dbReference type="SUPFAM" id="SSF52540">
    <property type="entry name" value="P-loop containing nucleoside triphosphate hydrolases"/>
    <property type="match status" value="2"/>
</dbReference>
<dbReference type="InterPro" id="IPR012340">
    <property type="entry name" value="NA-bd_OB-fold"/>
</dbReference>
<dbReference type="InterPro" id="IPR025476">
    <property type="entry name" value="Helitron_helicase-like"/>
</dbReference>
<name>A0ABM4WNS9_COFAR</name>
<dbReference type="Pfam" id="PF14214">
    <property type="entry name" value="Helitron_like_N"/>
    <property type="match status" value="1"/>
</dbReference>
<evidence type="ECO:0000256" key="1">
    <source>
        <dbReference type="RuleBase" id="RU363044"/>
    </source>
</evidence>
<organism evidence="6 7">
    <name type="scientific">Coffea arabica</name>
    <name type="common">Arabian coffee</name>
    <dbReference type="NCBI Taxonomy" id="13443"/>
    <lineage>
        <taxon>Eukaryota</taxon>
        <taxon>Viridiplantae</taxon>
        <taxon>Streptophyta</taxon>
        <taxon>Embryophyta</taxon>
        <taxon>Tracheophyta</taxon>
        <taxon>Spermatophyta</taxon>
        <taxon>Magnoliopsida</taxon>
        <taxon>eudicotyledons</taxon>
        <taxon>Gunneridae</taxon>
        <taxon>Pentapetalae</taxon>
        <taxon>asterids</taxon>
        <taxon>lamiids</taxon>
        <taxon>Gentianales</taxon>
        <taxon>Rubiaceae</taxon>
        <taxon>Ixoroideae</taxon>
        <taxon>Gardenieae complex</taxon>
        <taxon>Bertiereae - Coffeeae clade</taxon>
        <taxon>Coffeeae</taxon>
        <taxon>Coffea</taxon>
    </lineage>
</organism>
<comment type="similarity">
    <text evidence="1">Belongs to the helicase family.</text>
</comment>
<comment type="catalytic activity">
    <reaction evidence="1">
        <text>ATP + H2O = ADP + phosphate + H(+)</text>
        <dbReference type="Rhea" id="RHEA:13065"/>
        <dbReference type="ChEBI" id="CHEBI:15377"/>
        <dbReference type="ChEBI" id="CHEBI:15378"/>
        <dbReference type="ChEBI" id="CHEBI:30616"/>
        <dbReference type="ChEBI" id="CHEBI:43474"/>
        <dbReference type="ChEBI" id="CHEBI:456216"/>
        <dbReference type="EC" id="5.6.2.3"/>
    </reaction>
</comment>
<dbReference type="GeneID" id="140036059"/>
<evidence type="ECO:0000313" key="7">
    <source>
        <dbReference type="RefSeq" id="XP_071933435.1"/>
    </source>
</evidence>
<keyword evidence="1" id="KW-0067">ATP-binding</keyword>
<dbReference type="Proteomes" id="UP001652660">
    <property type="component" value="Chromosome 2c"/>
</dbReference>
<dbReference type="InterPro" id="IPR010285">
    <property type="entry name" value="DNA_helicase_pif1-like_DEAD"/>
</dbReference>
<keyword evidence="1" id="KW-0378">Hydrolase</keyword>
<dbReference type="RefSeq" id="XP_071933435.1">
    <property type="nucleotide sequence ID" value="XM_072077334.1"/>
</dbReference>
<feature type="domain" description="DNA helicase Pif1-like DEAD-box helicase" evidence="3">
    <location>
        <begin position="1230"/>
        <end position="1437"/>
    </location>
</feature>
<gene>
    <name evidence="7" type="primary">LOC140036059</name>
</gene>
<keyword evidence="1" id="KW-0227">DNA damage</keyword>
<dbReference type="EC" id="5.6.2.3" evidence="1"/>
<feature type="domain" description="DNA helicase Pif1-like 2B" evidence="5">
    <location>
        <begin position="1527"/>
        <end position="1573"/>
    </location>
</feature>
<dbReference type="InterPro" id="IPR027417">
    <property type="entry name" value="P-loop_NTPase"/>
</dbReference>
<evidence type="ECO:0000259" key="4">
    <source>
        <dbReference type="Pfam" id="PF14214"/>
    </source>
</evidence>
<dbReference type="SUPFAM" id="SSF50249">
    <property type="entry name" value="Nucleic acid-binding proteins"/>
    <property type="match status" value="1"/>
</dbReference>
<feature type="region of interest" description="Disordered" evidence="2">
    <location>
        <begin position="263"/>
        <end position="285"/>
    </location>
</feature>
<evidence type="ECO:0000259" key="3">
    <source>
        <dbReference type="Pfam" id="PF05970"/>
    </source>
</evidence>
<keyword evidence="1" id="KW-0347">Helicase</keyword>
<feature type="compositionally biased region" description="Basic residues" evidence="2">
    <location>
        <begin position="266"/>
        <end position="277"/>
    </location>
</feature>
<evidence type="ECO:0000256" key="2">
    <source>
        <dbReference type="SAM" id="MobiDB-lite"/>
    </source>
</evidence>
<keyword evidence="1" id="KW-0233">DNA recombination</keyword>
<sequence length="1867" mass="214957">MNCENDIREKHSVETCASQNHIDRNVILPNDCRGKNVYLPPKKTGEVHYTSDSTDKHCLPTMNSSLINLCGVEPAALSQVNFNEEPFVTENQFQSEQVANVKEIISYSEISNLDMELANYIPPLSVNSHIPIIGSTSVISYDKNPLDYSEIYHDKSPLDYSEIYHEGVINKKAYRRQAYFRWKQKKLRGKSRSIGPYDKSPLEYSEIYHGEVINKKEYRRLAYFRWKNKRLRAKSKSIASTNIIENRTSIMIVNECSSAVDVQRTSRSHSKHRRSSLKKTQPGRGCKTGRALLDIIPDKADILPRQLDCPHCGAKKFFSETAYFCCQDGEVILAQNKIPDIFKELLTSSSQEAQSFRALIRTYNNHFGFTSFGVKADLTLSKRNKGIYTFRIQGQIYHFLNDFNSTNDHSNNLQLYFNDFETEVSNRLAACPRLSESVIRKIMQVLESNPYAKFFRNLREVPNLDNYYIVLKTLPGVDQRVYNRPTTSQVAGLWVEGQENGETGRRDIRVHTHSGASKNIQYYYGCYDPLQYPILFPFGDLGWHQGIPKKGAKVYGRKRKKKQPVADLISPANAATAEQLIQNEEHAMENIHEDPNFVSLREYYCYKLQIRDNDESWLLHFARLLQQYIVDQYVKLETQRLDFYRLQQEEIRREFLKGIIDALGSGESQASNVGQRIILPPSFIGGPRNMRRKYMDAMTLVQKYGKPDIFLTMTCNPNWPEIKEHLIDKEEAQNRPDLLARVFHAKLEQLRDELLKKCIFGEVAAYTYVIEYQKRGLPHAHFLLILKSKFKMYTPEEYDKIVCAEIPNKEKNEHLYNLVIKHMLHGPCGSLDPTNVCMRKNGTCKNNFPKNFCEETIQTLNAYPEYRRRDDGVQIKIKSTLLDNRWVVPYNPYLLAKFDCHLNVEICSTIKAVKYIYKYIYKGHDRTSFSVVNNKSDSEIDEIKQYVSARWVSPPEAAWRIFRFCMSEIKPPIIHLQLHLENYQPMSFKKTANLQNVVDNYHLKKTMLTEFFYMNRTDKAAQDLNCTYVEFPDHFVWLPKQKYWKLRERGESIGRIMTAHPSEGERYYLRLLLSKVRCPISFDDLRTFNGVQVETFQEAALIRGLLQNDNSQEICLQEASLFHMPYEMRRLFATLLVYSCPNDPKALWQNFESSMSEDFAKCSAMTSTQVKRNVLQQIDGFLQSMGKSIHLYNLIPIGFSYENIDNETRELRAERNIVISDIDLNSIELLNEKQKKAFVVISERIYSDRPGVFFIDGPGGTGKTFLYRALLADVRSKGYLALATATSGIAASILPGGRTAHSRFKIPIDIFDGATCRVSKQTSLAAMIKEAKLIIWDEAPMAKKAAIEALDDLLRDLMNSEEIFGGKVVVLGGDFRQTLPVVRKGTKAEMINACLINSPLWHKLEKLQLIENMRAKLDPSFTQFLLRIGDGTQETNENDIVKLPSSIIVNYNNETDAIEKLINIVYPEFKDPSNKLYCSQNRAILTTKNNFVDEINDQLIKKFPGDLTEYLSYDETLNENHQSEYIDLLNTLTPSNLPPHRLLLKSNAPIILLRNLDPAEGLCNGTRLIIKSLSKNVICAKIAVGDFCGKEVFIHRISLQPPSDEQYPVPYKRTQFPIRLYFAMTINKAQGQTLDFVGIYLKEPVFSHGQLYVALSRAKTASAVKVLIRPAYFDESCTDHTKNIVYKEVLEASQIPIMPRHISSILNIQKGAEKWTVLAQVVHRGHSQLTREVPPRRIMRFLLTDTEGTKVSVVTYEQHIKTFSKFLQPYQRYYVSNAIVVPADPTYRVGTYECSWILNYKTLIENYAEPVPPMLPCIFELTNFSDLHKYADSDNLCNIRGFVIHAFPIKQLDPDSISRDIIIVNEE</sequence>
<dbReference type="Pfam" id="PF21530">
    <property type="entry name" value="Pif1_2B_dom"/>
    <property type="match status" value="1"/>
</dbReference>
<keyword evidence="1" id="KW-0234">DNA repair</keyword>
<reference evidence="7" key="1">
    <citation type="submission" date="2025-08" db="UniProtKB">
        <authorList>
            <consortium name="RefSeq"/>
        </authorList>
    </citation>
    <scope>IDENTIFICATION</scope>
    <source>
        <tissue evidence="7">Leaves</tissue>
    </source>
</reference>
<dbReference type="Gene3D" id="3.40.50.300">
    <property type="entry name" value="P-loop containing nucleotide triphosphate hydrolases"/>
    <property type="match status" value="1"/>
</dbReference>
<dbReference type="PANTHER" id="PTHR10492:SF92">
    <property type="entry name" value="ATP-DEPENDENT DNA HELICASE"/>
    <property type="match status" value="1"/>
</dbReference>
<evidence type="ECO:0000313" key="6">
    <source>
        <dbReference type="Proteomes" id="UP001652660"/>
    </source>
</evidence>
<proteinExistence type="inferred from homology"/>
<keyword evidence="6" id="KW-1185">Reference proteome</keyword>
<protein>
    <recommendedName>
        <fullName evidence="1">ATP-dependent DNA helicase</fullName>
        <ecNumber evidence="1">5.6.2.3</ecNumber>
    </recommendedName>
</protein>
<dbReference type="Pfam" id="PF05970">
    <property type="entry name" value="PIF1"/>
    <property type="match status" value="1"/>
</dbReference>
<dbReference type="PANTHER" id="PTHR10492">
    <property type="match status" value="1"/>
</dbReference>
<comment type="cofactor">
    <cofactor evidence="1">
        <name>Mg(2+)</name>
        <dbReference type="ChEBI" id="CHEBI:18420"/>
    </cofactor>
</comment>
<feature type="domain" description="Helitron helicase-like" evidence="4">
    <location>
        <begin position="603"/>
        <end position="784"/>
    </location>
</feature>
<dbReference type="Gene3D" id="2.40.50.140">
    <property type="entry name" value="Nucleic acid-binding proteins"/>
    <property type="match status" value="1"/>
</dbReference>